<dbReference type="AlphaFoldDB" id="A0A8A4ZBY7"/>
<organism evidence="3 4">
    <name type="scientific">Pengzhenrongella sicca</name>
    <dbReference type="NCBI Taxonomy" id="2819238"/>
    <lineage>
        <taxon>Bacteria</taxon>
        <taxon>Bacillati</taxon>
        <taxon>Actinomycetota</taxon>
        <taxon>Actinomycetes</taxon>
        <taxon>Micrococcales</taxon>
        <taxon>Pengzhenrongella</taxon>
    </lineage>
</organism>
<evidence type="ECO:0000256" key="1">
    <source>
        <dbReference type="SAM" id="MobiDB-lite"/>
    </source>
</evidence>
<evidence type="ECO:0000313" key="4">
    <source>
        <dbReference type="Proteomes" id="UP000663937"/>
    </source>
</evidence>
<dbReference type="KEGG" id="psic:J4E96_14230"/>
<feature type="compositionally biased region" description="Polar residues" evidence="1">
    <location>
        <begin position="66"/>
        <end position="75"/>
    </location>
</feature>
<evidence type="ECO:0000313" key="3">
    <source>
        <dbReference type="EMBL" id="QTE28519.1"/>
    </source>
</evidence>
<feature type="transmembrane region" description="Helical" evidence="2">
    <location>
        <begin position="24"/>
        <end position="45"/>
    </location>
</feature>
<gene>
    <name evidence="3" type="ORF">J4E96_14230</name>
</gene>
<protein>
    <submittedName>
        <fullName evidence="3">Uncharacterized protein</fullName>
    </submittedName>
</protein>
<dbReference type="EMBL" id="CP071868">
    <property type="protein sequence ID" value="QTE28519.1"/>
    <property type="molecule type" value="Genomic_DNA"/>
</dbReference>
<keyword evidence="2" id="KW-0812">Transmembrane</keyword>
<feature type="region of interest" description="Disordered" evidence="1">
    <location>
        <begin position="55"/>
        <end position="93"/>
    </location>
</feature>
<accession>A0A8A4ZBY7</accession>
<sequence>MSFAASIGVPAGVLFPESVVHSGLFGVLAAFVAINTLMYSALAVAKMLPKVYPGSWIGDRGRRAQTRSIHPTPSDQARADSQREAPRREARSR</sequence>
<keyword evidence="2" id="KW-1133">Transmembrane helix</keyword>
<reference evidence="3" key="1">
    <citation type="submission" date="2021-03" db="EMBL/GenBank/DDBJ databases">
        <title>Pengzhenrongella sicca gen. nov., sp. nov., a new member of suborder Micrococcineae isolated from High-Arctic tundra soil.</title>
        <authorList>
            <person name="Peng F."/>
        </authorList>
    </citation>
    <scope>NUCLEOTIDE SEQUENCE</scope>
    <source>
        <strain evidence="3">LRZ-2</strain>
    </source>
</reference>
<proteinExistence type="predicted"/>
<dbReference type="Proteomes" id="UP000663937">
    <property type="component" value="Chromosome"/>
</dbReference>
<keyword evidence="2" id="KW-0472">Membrane</keyword>
<feature type="compositionally biased region" description="Basic and acidic residues" evidence="1">
    <location>
        <begin position="77"/>
        <end position="93"/>
    </location>
</feature>
<dbReference type="RefSeq" id="WP_227422753.1">
    <property type="nucleotide sequence ID" value="NZ_CP071868.1"/>
</dbReference>
<keyword evidence="4" id="KW-1185">Reference proteome</keyword>
<evidence type="ECO:0000256" key="2">
    <source>
        <dbReference type="SAM" id="Phobius"/>
    </source>
</evidence>
<name>A0A8A4ZBY7_9MICO</name>